<protein>
    <submittedName>
        <fullName evidence="1">Uncharacterized protein</fullName>
    </submittedName>
</protein>
<evidence type="ECO:0000313" key="2">
    <source>
        <dbReference type="EMBL" id="RXI26285.1"/>
    </source>
</evidence>
<reference evidence="2 4" key="1">
    <citation type="submission" date="2017-09" db="EMBL/GenBank/DDBJ databases">
        <title>Genomics of the genus Arcobacter.</title>
        <authorList>
            <person name="Perez-Cataluna A."/>
            <person name="Figueras M.J."/>
            <person name="Salas-Masso N."/>
        </authorList>
    </citation>
    <scope>NUCLEOTIDE SEQUENCE [LARGE SCALE GENOMIC DNA]</scope>
    <source>
        <strain evidence="2 4">LMG 6621</strain>
    </source>
</reference>
<reference evidence="1 3" key="2">
    <citation type="submission" date="2018-08" db="EMBL/GenBank/DDBJ databases">
        <title>Complete genome of the Arcobacter skirrowii type strain LMG 6621.</title>
        <authorList>
            <person name="Miller W.G."/>
            <person name="Yee E."/>
            <person name="Bono J.L."/>
        </authorList>
    </citation>
    <scope>NUCLEOTIDE SEQUENCE [LARGE SCALE GENOMIC DNA]</scope>
    <source>
        <strain evidence="1 3">CCUG 10374</strain>
    </source>
</reference>
<sequence>MVFFRVTNSINIKITDGTILKYDRFKAPVGLENETVYITTYDDFKDLQDIFSKVDKNRYLAKILNEKSVKTNPNFPTEIGISFENEYKTKEEFKDNIFFDIKPSSLLYSLNSFHKPIVKVALIGSLGSTISDMISSMAALRIFYEELKNIYSKVELDIFIKASNNSYYKRDKSIYETQKYINGVYPLAINSKTICKYDYFVDNSVDISKILDINIVDAWLYKFGIDYKKIPSSKKYSELNCEHFELSKGLSQKIIDAKKRGKLLLFHPYSATINKSIPQNFAIEILKGLIDKLDDYVIITTLLIDPKIKSENYIDLSTYSKTIEDFIYIVSSMDKIITAYTSALHIADAFMIPTLCIATFKDYEESLKYYNYTKTIYVKDSSKNLSKFIYENDTLTINKFEEWRNLKIEDIIKTLENF</sequence>
<evidence type="ECO:0000313" key="1">
    <source>
        <dbReference type="EMBL" id="AXX85477.1"/>
    </source>
</evidence>
<dbReference type="Gene3D" id="3.40.50.2000">
    <property type="entry name" value="Glycogen Phosphorylase B"/>
    <property type="match status" value="1"/>
</dbReference>
<dbReference type="SUPFAM" id="SSF53756">
    <property type="entry name" value="UDP-Glycosyltransferase/glycogen phosphorylase"/>
    <property type="match status" value="1"/>
</dbReference>
<accession>A0AAD0SMD5</accession>
<organism evidence="1 3">
    <name type="scientific">Aliarcobacter skirrowii CCUG 10374</name>
    <dbReference type="NCBI Taxonomy" id="1032239"/>
    <lineage>
        <taxon>Bacteria</taxon>
        <taxon>Pseudomonadati</taxon>
        <taxon>Campylobacterota</taxon>
        <taxon>Epsilonproteobacteria</taxon>
        <taxon>Campylobacterales</taxon>
        <taxon>Arcobacteraceae</taxon>
        <taxon>Aliarcobacter</taxon>
    </lineage>
</organism>
<dbReference type="EMBL" id="CP032099">
    <property type="protein sequence ID" value="AXX85477.1"/>
    <property type="molecule type" value="Genomic_DNA"/>
</dbReference>
<dbReference type="EMBL" id="NXIC01000002">
    <property type="protein sequence ID" value="RXI26285.1"/>
    <property type="molecule type" value="Genomic_DNA"/>
</dbReference>
<dbReference type="AlphaFoldDB" id="A0AAD0SMD5"/>
<dbReference type="RefSeq" id="WP_115588148.1">
    <property type="nucleotide sequence ID" value="NZ_CP032099.1"/>
</dbReference>
<proteinExistence type="predicted"/>
<keyword evidence="4" id="KW-1185">Reference proteome</keyword>
<dbReference type="Proteomes" id="UP000290580">
    <property type="component" value="Unassembled WGS sequence"/>
</dbReference>
<evidence type="ECO:0000313" key="3">
    <source>
        <dbReference type="Proteomes" id="UP000262029"/>
    </source>
</evidence>
<dbReference type="Proteomes" id="UP000262029">
    <property type="component" value="Chromosome"/>
</dbReference>
<dbReference type="GeneID" id="61751448"/>
<name>A0AAD0SMD5_9BACT</name>
<gene>
    <name evidence="1" type="ORF">ASKIR_1707</name>
    <name evidence="2" type="ORF">CP959_05035</name>
</gene>
<evidence type="ECO:0000313" key="4">
    <source>
        <dbReference type="Proteomes" id="UP000290580"/>
    </source>
</evidence>